<accession>A0ABD5B2N1</accession>
<dbReference type="AlphaFoldDB" id="A0ABD5B2N1"/>
<sequence length="150" mass="17917">MIHKIYLLVIYFSVLLMKGKDYEAYSKVHRKILHEIARKDFDKALIAADSLHKTTVLPAYKVRSLLLIATLYQQKNNIEKAISYAEKAEDTVEYTDDYAWQARVYGFLASQYRLIKLYSKFRYLIINTSTWRKKVLKKLKKDSLKVYWYM</sequence>
<name>A0ABD5B2N1_ELIMR</name>
<comment type="caution">
    <text evidence="1">The sequence shown here is derived from an EMBL/GenBank/DDBJ whole genome shotgun (WGS) entry which is preliminary data.</text>
</comment>
<dbReference type="EMBL" id="JAUCQJ010000001">
    <property type="protein sequence ID" value="MDQ8748030.1"/>
    <property type="molecule type" value="Genomic_DNA"/>
</dbReference>
<gene>
    <name evidence="1" type="ORF">QT385_05230</name>
</gene>
<dbReference type="SUPFAM" id="SSF48452">
    <property type="entry name" value="TPR-like"/>
    <property type="match status" value="1"/>
</dbReference>
<evidence type="ECO:0000313" key="2">
    <source>
        <dbReference type="Proteomes" id="UP001239265"/>
    </source>
</evidence>
<proteinExistence type="predicted"/>
<dbReference type="RefSeq" id="WP_309046259.1">
    <property type="nucleotide sequence ID" value="NZ_JAUCQJ010000001.1"/>
</dbReference>
<protein>
    <recommendedName>
        <fullName evidence="3">Tetratricopeptide repeat protein</fullName>
    </recommendedName>
</protein>
<reference evidence="1 2" key="1">
    <citation type="submission" date="2023-06" db="EMBL/GenBank/DDBJ databases">
        <title>Nosocomial Elizabethkingia miricola genome.</title>
        <authorList>
            <person name="Morgado S."/>
            <person name="Fonseca E."/>
            <person name="Freitas F."/>
            <person name="Vicente A.C."/>
        </authorList>
    </citation>
    <scope>NUCLEOTIDE SEQUENCE [LARGE SCALE GENOMIC DNA]</scope>
    <source>
        <strain evidence="1 2">EM15</strain>
    </source>
</reference>
<dbReference type="Proteomes" id="UP001239265">
    <property type="component" value="Unassembled WGS sequence"/>
</dbReference>
<evidence type="ECO:0000313" key="1">
    <source>
        <dbReference type="EMBL" id="MDQ8748030.1"/>
    </source>
</evidence>
<organism evidence="1 2">
    <name type="scientific">Elizabethkingia miricola</name>
    <name type="common">Chryseobacterium miricola</name>
    <dbReference type="NCBI Taxonomy" id="172045"/>
    <lineage>
        <taxon>Bacteria</taxon>
        <taxon>Pseudomonadati</taxon>
        <taxon>Bacteroidota</taxon>
        <taxon>Flavobacteriia</taxon>
        <taxon>Flavobacteriales</taxon>
        <taxon>Weeksellaceae</taxon>
        <taxon>Elizabethkingia</taxon>
    </lineage>
</organism>
<dbReference type="Gene3D" id="1.25.40.10">
    <property type="entry name" value="Tetratricopeptide repeat domain"/>
    <property type="match status" value="1"/>
</dbReference>
<evidence type="ECO:0008006" key="3">
    <source>
        <dbReference type="Google" id="ProtNLM"/>
    </source>
</evidence>
<dbReference type="InterPro" id="IPR011990">
    <property type="entry name" value="TPR-like_helical_dom_sf"/>
</dbReference>